<protein>
    <recommendedName>
        <fullName evidence="5">Speckle-type POZ protein</fullName>
    </recommendedName>
</protein>
<dbReference type="InterPro" id="IPR008974">
    <property type="entry name" value="TRAF-like"/>
</dbReference>
<dbReference type="SUPFAM" id="SSF54695">
    <property type="entry name" value="POZ domain"/>
    <property type="match status" value="1"/>
</dbReference>
<dbReference type="Pfam" id="PF22486">
    <property type="entry name" value="MATH_2"/>
    <property type="match status" value="1"/>
</dbReference>
<evidence type="ECO:0000313" key="3">
    <source>
        <dbReference type="EMBL" id="CAL1291742.1"/>
    </source>
</evidence>
<organism evidence="3 4">
    <name type="scientific">Larinioides sclopetarius</name>
    <dbReference type="NCBI Taxonomy" id="280406"/>
    <lineage>
        <taxon>Eukaryota</taxon>
        <taxon>Metazoa</taxon>
        <taxon>Ecdysozoa</taxon>
        <taxon>Arthropoda</taxon>
        <taxon>Chelicerata</taxon>
        <taxon>Arachnida</taxon>
        <taxon>Araneae</taxon>
        <taxon>Araneomorphae</taxon>
        <taxon>Entelegynae</taxon>
        <taxon>Araneoidea</taxon>
        <taxon>Araneidae</taxon>
        <taxon>Larinioides</taxon>
    </lineage>
</organism>
<dbReference type="Pfam" id="PF00917">
    <property type="entry name" value="MATH"/>
    <property type="match status" value="1"/>
</dbReference>
<feature type="domain" description="BTB" evidence="1">
    <location>
        <begin position="330"/>
        <end position="401"/>
    </location>
</feature>
<comment type="caution">
    <text evidence="3">The sequence shown here is derived from an EMBL/GenBank/DDBJ whole genome shotgun (WGS) entry which is preliminary data.</text>
</comment>
<dbReference type="InterPro" id="IPR002083">
    <property type="entry name" value="MATH/TRAF_dom"/>
</dbReference>
<keyword evidence="4" id="KW-1185">Reference proteome</keyword>
<evidence type="ECO:0000259" key="1">
    <source>
        <dbReference type="PROSITE" id="PS50097"/>
    </source>
</evidence>
<evidence type="ECO:0008006" key="5">
    <source>
        <dbReference type="Google" id="ProtNLM"/>
    </source>
</evidence>
<dbReference type="EMBL" id="CAXIEN010000291">
    <property type="protein sequence ID" value="CAL1291742.1"/>
    <property type="molecule type" value="Genomic_DNA"/>
</dbReference>
<dbReference type="SMART" id="SM00225">
    <property type="entry name" value="BTB"/>
    <property type="match status" value="1"/>
</dbReference>
<dbReference type="SUPFAM" id="SSF49599">
    <property type="entry name" value="TRAF domain-like"/>
    <property type="match status" value="2"/>
</dbReference>
<dbReference type="PROSITE" id="PS50097">
    <property type="entry name" value="BTB"/>
    <property type="match status" value="1"/>
</dbReference>
<reference evidence="3 4" key="1">
    <citation type="submission" date="2024-04" db="EMBL/GenBank/DDBJ databases">
        <authorList>
            <person name="Rising A."/>
            <person name="Reimegard J."/>
            <person name="Sonavane S."/>
            <person name="Akerstrom W."/>
            <person name="Nylinder S."/>
            <person name="Hedman E."/>
            <person name="Kallberg Y."/>
        </authorList>
    </citation>
    <scope>NUCLEOTIDE SEQUENCE [LARGE SCALE GENOMIC DNA]</scope>
</reference>
<dbReference type="Gene3D" id="3.30.710.10">
    <property type="entry name" value="Potassium Channel Kv1.1, Chain A"/>
    <property type="match status" value="1"/>
</dbReference>
<dbReference type="Gene3D" id="1.25.40.420">
    <property type="match status" value="1"/>
</dbReference>
<dbReference type="Gene3D" id="2.60.210.10">
    <property type="entry name" value="Apoptosis, Tumor Necrosis Factor Receptor Associated Protein 2, Chain A"/>
    <property type="match status" value="2"/>
</dbReference>
<evidence type="ECO:0000313" key="4">
    <source>
        <dbReference type="Proteomes" id="UP001497382"/>
    </source>
</evidence>
<dbReference type="GO" id="GO:0030163">
    <property type="term" value="P:protein catabolic process"/>
    <property type="evidence" value="ECO:0007669"/>
    <property type="project" value="UniProtKB-ARBA"/>
</dbReference>
<dbReference type="Proteomes" id="UP001497382">
    <property type="component" value="Unassembled WGS sequence"/>
</dbReference>
<feature type="domain" description="MATH" evidence="2">
    <location>
        <begin position="9"/>
        <end position="139"/>
    </location>
</feature>
<accession>A0AAV2B6K1</accession>
<proteinExistence type="predicted"/>
<dbReference type="InterPro" id="IPR000210">
    <property type="entry name" value="BTB/POZ_dom"/>
</dbReference>
<gene>
    <name evidence="3" type="ORF">LARSCL_LOCUS17262</name>
</gene>
<dbReference type="SMART" id="SM00061">
    <property type="entry name" value="MATH"/>
    <property type="match status" value="1"/>
</dbReference>
<name>A0AAV2B6K1_9ARAC</name>
<evidence type="ECO:0000259" key="2">
    <source>
        <dbReference type="PROSITE" id="PS50144"/>
    </source>
</evidence>
<dbReference type="AlphaFoldDB" id="A0AAV2B6K1"/>
<dbReference type="PANTHER" id="PTHR24413">
    <property type="entry name" value="SPECKLE-TYPE POZ PROTEIN"/>
    <property type="match status" value="1"/>
</dbReference>
<sequence>MFEDEDKEEFFFRWQIKNFSFATNPTGKAIRSPEFVTEILDDTKWYLSIYPNGKEDGEFVDIFVTRCGEDDGGVQIPIIFTIELEAADSTRQERRVSLESIFKRNSTWGFEQYIRRKTLLEDMKSTFLPDDILTIHCKLERVPSEVNIITKYCALSHAKTVQMDASFAIENWSKIGDFGKIYKDAEFTGDCEAPLRMFICESDDAEKNLVLKLQLVEAKKKNVFVRCRVSVLNADNSEALFRLTHHNFSDRSEMTSEKLFDRKDIKDSFLEDDTLTLRCVLNMEIGKITRKMSQNVLELLFDEDEDNLDVYVEKELVKDYENLFLSGNFSNVKLRAGGKVVDCHKSILHARSQVLSDLLDRAEESSEVRDDDIVIDIDNLDGDTLEQMIYFLYSDKIRNIKPANALKLFVAGHNYQIRYLKQKCSLYLSQVFTFENVYDILMVAHVYEDGDLKRRAIAYLSEYFSRICLTTEWENFRKTEKVLCAYVCREIRRIKQI</sequence>
<dbReference type="Pfam" id="PF00651">
    <property type="entry name" value="BTB"/>
    <property type="match status" value="1"/>
</dbReference>
<dbReference type="PROSITE" id="PS50144">
    <property type="entry name" value="MATH"/>
    <property type="match status" value="1"/>
</dbReference>
<dbReference type="InterPro" id="IPR011333">
    <property type="entry name" value="SKP1/BTB/POZ_sf"/>
</dbReference>